<dbReference type="AlphaFoldDB" id="A0A4R3Z877"/>
<dbReference type="InterPro" id="IPR006140">
    <property type="entry name" value="D-isomer_DH_NAD-bd"/>
</dbReference>
<feature type="domain" description="D-isomer specific 2-hydroxyacid dehydrogenase catalytic" evidence="5">
    <location>
        <begin position="157"/>
        <end position="462"/>
    </location>
</feature>
<accession>A0A4R3Z877</accession>
<evidence type="ECO:0000313" key="8">
    <source>
        <dbReference type="Proteomes" id="UP000295515"/>
    </source>
</evidence>
<dbReference type="RefSeq" id="WP_082787384.1">
    <property type="nucleotide sequence ID" value="NZ_JANKBF010000002.1"/>
</dbReference>
<proteinExistence type="inferred from homology"/>
<evidence type="ECO:0000256" key="3">
    <source>
        <dbReference type="ARBA" id="ARBA00023027"/>
    </source>
</evidence>
<evidence type="ECO:0000256" key="2">
    <source>
        <dbReference type="ARBA" id="ARBA00023002"/>
    </source>
</evidence>
<organism evidence="7 8">
    <name type="scientific">Longibaculum muris</name>
    <dbReference type="NCBI Taxonomy" id="1796628"/>
    <lineage>
        <taxon>Bacteria</taxon>
        <taxon>Bacillati</taxon>
        <taxon>Bacillota</taxon>
        <taxon>Erysipelotrichia</taxon>
        <taxon>Erysipelotrichales</taxon>
        <taxon>Coprobacillaceae</taxon>
        <taxon>Longibaculum</taxon>
    </lineage>
</organism>
<dbReference type="InterPro" id="IPR029753">
    <property type="entry name" value="D-isomer_DH_CS"/>
</dbReference>
<name>A0A4R3Z877_9FIRM</name>
<dbReference type="PROSITE" id="PS00670">
    <property type="entry name" value="D_2_HYDROXYACID_DH_2"/>
    <property type="match status" value="1"/>
</dbReference>
<feature type="domain" description="D-isomer specific 2-hydroxyacid dehydrogenase NAD-binding" evidence="6">
    <location>
        <begin position="251"/>
        <end position="431"/>
    </location>
</feature>
<dbReference type="GO" id="GO:0051287">
    <property type="term" value="F:NAD binding"/>
    <property type="evidence" value="ECO:0007669"/>
    <property type="project" value="InterPro"/>
</dbReference>
<dbReference type="GO" id="GO:0016616">
    <property type="term" value="F:oxidoreductase activity, acting on the CH-OH group of donors, NAD or NADP as acceptor"/>
    <property type="evidence" value="ECO:0007669"/>
    <property type="project" value="InterPro"/>
</dbReference>
<dbReference type="InterPro" id="IPR050418">
    <property type="entry name" value="D-iso_2-hydroxyacid_DH_PdxB"/>
</dbReference>
<evidence type="ECO:0000259" key="5">
    <source>
        <dbReference type="Pfam" id="PF00389"/>
    </source>
</evidence>
<comment type="caution">
    <text evidence="7">The sequence shown here is derived from an EMBL/GenBank/DDBJ whole genome shotgun (WGS) entry which is preliminary data.</text>
</comment>
<dbReference type="InterPro" id="IPR045390">
    <property type="entry name" value="ABC-3C_MC3"/>
</dbReference>
<dbReference type="SUPFAM" id="SSF52283">
    <property type="entry name" value="Formate/glycerate dehydrogenase catalytic domain-like"/>
    <property type="match status" value="1"/>
</dbReference>
<dbReference type="NCBIfam" id="NF006263">
    <property type="entry name" value="PRK08410.1"/>
    <property type="match status" value="1"/>
</dbReference>
<dbReference type="Pfam" id="PF02826">
    <property type="entry name" value="2-Hacid_dh_C"/>
    <property type="match status" value="1"/>
</dbReference>
<keyword evidence="8" id="KW-1185">Reference proteome</keyword>
<dbReference type="PANTHER" id="PTHR43761:SF1">
    <property type="entry name" value="D-ISOMER SPECIFIC 2-HYDROXYACID DEHYDROGENASE CATALYTIC DOMAIN-CONTAINING PROTEIN-RELATED"/>
    <property type="match status" value="1"/>
</dbReference>
<dbReference type="Pfam" id="PF00389">
    <property type="entry name" value="2-Hacid_dh"/>
    <property type="match status" value="1"/>
</dbReference>
<gene>
    <name evidence="7" type="ORF">EDD60_101127</name>
</gene>
<dbReference type="Proteomes" id="UP000295515">
    <property type="component" value="Unassembled WGS sequence"/>
</dbReference>
<evidence type="ECO:0000256" key="4">
    <source>
        <dbReference type="RuleBase" id="RU003719"/>
    </source>
</evidence>
<evidence type="ECO:0000313" key="7">
    <source>
        <dbReference type="EMBL" id="TCW02823.1"/>
    </source>
</evidence>
<dbReference type="PANTHER" id="PTHR43761">
    <property type="entry name" value="D-ISOMER SPECIFIC 2-HYDROXYACID DEHYDROGENASE FAMILY PROTEIN (AFU_ORTHOLOGUE AFUA_1G13630)"/>
    <property type="match status" value="1"/>
</dbReference>
<dbReference type="GeneID" id="98913953"/>
<dbReference type="Gene3D" id="3.40.50.720">
    <property type="entry name" value="NAD(P)-binding Rossmann-like Domain"/>
    <property type="match status" value="2"/>
</dbReference>
<dbReference type="InterPro" id="IPR036291">
    <property type="entry name" value="NAD(P)-bd_dom_sf"/>
</dbReference>
<keyword evidence="2 4" id="KW-0560">Oxidoreductase</keyword>
<protein>
    <submittedName>
        <fullName evidence="7">Lactate dehydrogenase-like 2-hydroxyacid dehydrogenase</fullName>
    </submittedName>
</protein>
<comment type="similarity">
    <text evidence="1 4">Belongs to the D-isomer specific 2-hydroxyacid dehydrogenase family.</text>
</comment>
<evidence type="ECO:0000259" key="6">
    <source>
        <dbReference type="Pfam" id="PF02826"/>
    </source>
</evidence>
<dbReference type="Pfam" id="PF20131">
    <property type="entry name" value="MC3"/>
    <property type="match status" value="1"/>
</dbReference>
<keyword evidence="3" id="KW-0520">NAD</keyword>
<reference evidence="7 8" key="1">
    <citation type="submission" date="2019-03" db="EMBL/GenBank/DDBJ databases">
        <title>Genomic Encyclopedia of Type Strains, Phase IV (KMG-IV): sequencing the most valuable type-strain genomes for metagenomic binning, comparative biology and taxonomic classification.</title>
        <authorList>
            <person name="Goeker M."/>
        </authorList>
    </citation>
    <scope>NUCLEOTIDE SEQUENCE [LARGE SCALE GENOMIC DNA]</scope>
    <source>
        <strain evidence="7 8">DSM 29487</strain>
    </source>
</reference>
<dbReference type="SUPFAM" id="SSF51735">
    <property type="entry name" value="NAD(P)-binding Rossmann-fold domains"/>
    <property type="match status" value="1"/>
</dbReference>
<dbReference type="InterPro" id="IPR006139">
    <property type="entry name" value="D-isomer_2_OHA_DH_cat_dom"/>
</dbReference>
<dbReference type="EMBL" id="SMCQ01000001">
    <property type="protein sequence ID" value="TCW02823.1"/>
    <property type="molecule type" value="Genomic_DNA"/>
</dbReference>
<evidence type="ECO:0000256" key="1">
    <source>
        <dbReference type="ARBA" id="ARBA00005854"/>
    </source>
</evidence>
<sequence length="463" mass="51733">MKIVDKMKDEELGLALLYNFTKGYGAPVPMDLYDIVLPILYHDSIRDEILKYDSLASCLIACAKSEEHFKENLLTSIEDYKTMTSKALGMAMIGHVLNFQIVDQTMCGIALKSSILDLNEAIHLGEMLKGKSYHDVMSLLKAQEVKIVILQSASVGKDVDLSKFQTLGNVVMYEDTKQDEVRERILDAQIVITNKNQMTAEVLEGLTQLKLICLFATGTNNVDLQYCQSHGIKVANVKGYSTDTVAQHTLALLMHLVEKNATYDHFVKSKQYTQSGRFSYFDDVFHDVSSLTWGIVGLGDIGRKVAGIASAMGAKVQYYSTSGRNATSDYQQVNFETLLKSSDIISIHAPLNENTKYLFDEKALRQMKENAYLINVGRGGIIEEEALVKVLNEGHLSGVGLDVFEHEPLLEDDVLYTIKDMSKVIFTPHIGWGSIEARQRCVNEVYENILAFLKGENRNIVNA</sequence>
<dbReference type="PROSITE" id="PS00671">
    <property type="entry name" value="D_2_HYDROXYACID_DH_3"/>
    <property type="match status" value="1"/>
</dbReference>